<feature type="transmembrane region" description="Helical" evidence="1">
    <location>
        <begin position="42"/>
        <end position="64"/>
    </location>
</feature>
<dbReference type="Pfam" id="PF10825">
    <property type="entry name" value="DUF2752"/>
    <property type="match status" value="1"/>
</dbReference>
<dbReference type="RefSeq" id="WP_218569761.1">
    <property type="nucleotide sequence ID" value="NZ_BNBA01000012.1"/>
</dbReference>
<keyword evidence="1" id="KW-1133">Transmembrane helix</keyword>
<keyword evidence="1" id="KW-0812">Transmembrane</keyword>
<keyword evidence="2" id="KW-0732">Signal</keyword>
<sequence length="137" mass="15130">MKAPAWLKVTGLASAALAAGAGVWVLRHYDPNVAGNPFPPCMFYALTGHYCIGCGLTRALHALVHGDIARAFHMNPLAMIALPLMPLMAAWSSGWQPRPLQPLMRVVLEPKLWLVLLPTYWVARNLPWPPFTWLAPI</sequence>
<organism evidence="3 4">
    <name type="scientific">Xanthomonas boreopolis</name>
    <dbReference type="NCBI Taxonomy" id="86183"/>
    <lineage>
        <taxon>Bacteria</taxon>
        <taxon>Pseudomonadati</taxon>
        <taxon>Pseudomonadota</taxon>
        <taxon>Gammaproteobacteria</taxon>
        <taxon>Lysobacterales</taxon>
        <taxon>Lysobacteraceae</taxon>
        <taxon>Xanthomonas</taxon>
    </lineage>
</organism>
<keyword evidence="1" id="KW-0472">Membrane</keyword>
<dbReference type="Proteomes" id="UP000623958">
    <property type="component" value="Unassembled WGS sequence"/>
</dbReference>
<name>A0A919F7R9_9XANT</name>
<reference evidence="3" key="1">
    <citation type="journal article" date="2014" name="Int. J. Syst. Evol. Microbiol.">
        <title>Complete genome sequence of Corynebacterium casei LMG S-19264T (=DSM 44701T), isolated from a smear-ripened cheese.</title>
        <authorList>
            <consortium name="US DOE Joint Genome Institute (JGI-PGF)"/>
            <person name="Walter F."/>
            <person name="Albersmeier A."/>
            <person name="Kalinowski J."/>
            <person name="Ruckert C."/>
        </authorList>
    </citation>
    <scope>NUCLEOTIDE SEQUENCE</scope>
    <source>
        <strain evidence="3">JCM 13306</strain>
    </source>
</reference>
<evidence type="ECO:0000256" key="2">
    <source>
        <dbReference type="SAM" id="SignalP"/>
    </source>
</evidence>
<comment type="caution">
    <text evidence="3">The sequence shown here is derived from an EMBL/GenBank/DDBJ whole genome shotgun (WGS) entry which is preliminary data.</text>
</comment>
<dbReference type="AlphaFoldDB" id="A0A919F7R9"/>
<accession>A0A919F7R9</accession>
<dbReference type="EMBL" id="BNBA01000012">
    <property type="protein sequence ID" value="GHH53359.1"/>
    <property type="molecule type" value="Genomic_DNA"/>
</dbReference>
<keyword evidence="4" id="KW-1185">Reference proteome</keyword>
<dbReference type="InterPro" id="IPR021215">
    <property type="entry name" value="DUF2752"/>
</dbReference>
<evidence type="ECO:0000313" key="3">
    <source>
        <dbReference type="EMBL" id="GHH53359.1"/>
    </source>
</evidence>
<feature type="transmembrane region" description="Helical" evidence="1">
    <location>
        <begin position="76"/>
        <end position="95"/>
    </location>
</feature>
<reference evidence="3" key="2">
    <citation type="submission" date="2020-09" db="EMBL/GenBank/DDBJ databases">
        <authorList>
            <person name="Sun Q."/>
            <person name="Ohkuma M."/>
        </authorList>
    </citation>
    <scope>NUCLEOTIDE SEQUENCE</scope>
    <source>
        <strain evidence="3">JCM 13306</strain>
    </source>
</reference>
<gene>
    <name evidence="3" type="ORF">GCM10009090_18570</name>
</gene>
<feature type="chain" id="PRO_5037939312" evidence="2">
    <location>
        <begin position="19"/>
        <end position="137"/>
    </location>
</feature>
<evidence type="ECO:0000313" key="4">
    <source>
        <dbReference type="Proteomes" id="UP000623958"/>
    </source>
</evidence>
<protein>
    <submittedName>
        <fullName evidence="3">Membrane protein</fullName>
    </submittedName>
</protein>
<proteinExistence type="predicted"/>
<evidence type="ECO:0000256" key="1">
    <source>
        <dbReference type="SAM" id="Phobius"/>
    </source>
</evidence>
<feature type="signal peptide" evidence="2">
    <location>
        <begin position="1"/>
        <end position="18"/>
    </location>
</feature>